<name>A0A8S5LP98_9CAUD</name>
<sequence length="398" mass="44446">MAEIINRLLEIRFPNNDHDTIKSENIVAESMVITRSLCDGNFNLGGCIATSCEIQLIGILPDSIQGKRIQVVATEQWYADEAIYPSDTLTPGDKIYPGMHPLRSLGGRYFFTGTIDTAERQSNRQIVKATAYDDLYILGNKNVYTWFYNFALHSPDGKITDLTSSILSSQLSDLQYYNLHGRNGNDKIALNLSASLVENKCKGNLLALDVLKAICELTNCFGYINEKGVYYVVDIKGNNANAVSISTYESLSFEEYETQYFDIIVLSYGGNKQYVRGRKSTFKQPSCYYCKDNIIVNCCNNSSTVSVLGSNMADENTSRLLFSDYCYRPFSLKIDDNFAKDVKLGSKVKIATGFSTGDVQYVNSFVLKDRVTGIVNLTHEFSAEGEKIQTGYDSEAIQ</sequence>
<accession>A0A8S5LP98</accession>
<organism evidence="1">
    <name type="scientific">Siphoviridae sp. cto6l14</name>
    <dbReference type="NCBI Taxonomy" id="2827590"/>
    <lineage>
        <taxon>Viruses</taxon>
        <taxon>Duplodnaviria</taxon>
        <taxon>Heunggongvirae</taxon>
        <taxon>Uroviricota</taxon>
        <taxon>Caudoviricetes</taxon>
    </lineage>
</organism>
<reference evidence="1" key="1">
    <citation type="journal article" date="2021" name="Proc. Natl. Acad. Sci. U.S.A.">
        <title>A Catalog of Tens of Thousands of Viruses from Human Metagenomes Reveals Hidden Associations with Chronic Diseases.</title>
        <authorList>
            <person name="Tisza M.J."/>
            <person name="Buck C.B."/>
        </authorList>
    </citation>
    <scope>NUCLEOTIDE SEQUENCE</scope>
    <source>
        <strain evidence="1">Cto6l14</strain>
    </source>
</reference>
<dbReference type="EMBL" id="BK015887">
    <property type="protein sequence ID" value="DAD71766.1"/>
    <property type="molecule type" value="Genomic_DNA"/>
</dbReference>
<proteinExistence type="predicted"/>
<evidence type="ECO:0000313" key="1">
    <source>
        <dbReference type="EMBL" id="DAD71766.1"/>
    </source>
</evidence>
<protein>
    <submittedName>
        <fullName evidence="1">Uncharacterized protein</fullName>
    </submittedName>
</protein>